<name>A0ABR1X8Z8_9PEZI</name>
<reference evidence="2 3" key="1">
    <citation type="submission" date="2023-01" db="EMBL/GenBank/DDBJ databases">
        <title>Analysis of 21 Apiospora genomes using comparative genomics revels a genus with tremendous synthesis potential of carbohydrate active enzymes and secondary metabolites.</title>
        <authorList>
            <person name="Sorensen T."/>
        </authorList>
    </citation>
    <scope>NUCLEOTIDE SEQUENCE [LARGE SCALE GENOMIC DNA]</scope>
    <source>
        <strain evidence="2 3">CBS 114990</strain>
    </source>
</reference>
<proteinExistence type="predicted"/>
<dbReference type="RefSeq" id="XP_066673820.1">
    <property type="nucleotide sequence ID" value="XM_066806524.1"/>
</dbReference>
<dbReference type="GeneID" id="92039584"/>
<organism evidence="2 3">
    <name type="scientific">Apiospora hydei</name>
    <dbReference type="NCBI Taxonomy" id="1337664"/>
    <lineage>
        <taxon>Eukaryota</taxon>
        <taxon>Fungi</taxon>
        <taxon>Dikarya</taxon>
        <taxon>Ascomycota</taxon>
        <taxon>Pezizomycotina</taxon>
        <taxon>Sordariomycetes</taxon>
        <taxon>Xylariomycetidae</taxon>
        <taxon>Amphisphaeriales</taxon>
        <taxon>Apiosporaceae</taxon>
        <taxon>Apiospora</taxon>
    </lineage>
</organism>
<comment type="caution">
    <text evidence="2">The sequence shown here is derived from an EMBL/GenBank/DDBJ whole genome shotgun (WGS) entry which is preliminary data.</text>
</comment>
<dbReference type="EMBL" id="JAQQWN010000003">
    <property type="protein sequence ID" value="KAK8091848.1"/>
    <property type="molecule type" value="Genomic_DNA"/>
</dbReference>
<evidence type="ECO:0000313" key="3">
    <source>
        <dbReference type="Proteomes" id="UP001433268"/>
    </source>
</evidence>
<evidence type="ECO:0008006" key="4">
    <source>
        <dbReference type="Google" id="ProtNLM"/>
    </source>
</evidence>
<evidence type="ECO:0000256" key="1">
    <source>
        <dbReference type="SAM" id="SignalP"/>
    </source>
</evidence>
<dbReference type="Proteomes" id="UP001433268">
    <property type="component" value="Unassembled WGS sequence"/>
</dbReference>
<accession>A0ABR1X8Z8</accession>
<evidence type="ECO:0000313" key="2">
    <source>
        <dbReference type="EMBL" id="KAK8091848.1"/>
    </source>
</evidence>
<protein>
    <recommendedName>
        <fullName evidence="4">Extracellular membrane protein CFEM domain-containing protein</fullName>
    </recommendedName>
</protein>
<feature type="chain" id="PRO_5045286293" description="Extracellular membrane protein CFEM domain-containing protein" evidence="1">
    <location>
        <begin position="18"/>
        <end position="113"/>
    </location>
</feature>
<keyword evidence="1" id="KW-0732">Signal</keyword>
<sequence>MYLQRLLHVWLVPAITAQSIFIDNLPGYRALPPCAETPVHTIVKDMSRGCGDHRKTTSYSCFCTASSTQYVALISKEVAKRCLPDTTTGVSQALDLFGSYCAMGSVMNGTAGQ</sequence>
<keyword evidence="3" id="KW-1185">Reference proteome</keyword>
<feature type="signal peptide" evidence="1">
    <location>
        <begin position="1"/>
        <end position="17"/>
    </location>
</feature>
<gene>
    <name evidence="2" type="ORF">PG997_002209</name>
</gene>